<proteinExistence type="predicted"/>
<evidence type="ECO:0008006" key="4">
    <source>
        <dbReference type="Google" id="ProtNLM"/>
    </source>
</evidence>
<dbReference type="AlphaFoldDB" id="A0A427Y1B6"/>
<feature type="region of interest" description="Disordered" evidence="1">
    <location>
        <begin position="16"/>
        <end position="38"/>
    </location>
</feature>
<dbReference type="EMBL" id="RSCE01000003">
    <property type="protein sequence ID" value="RSH84936.1"/>
    <property type="molecule type" value="Genomic_DNA"/>
</dbReference>
<organism evidence="2 3">
    <name type="scientific">Apiotrichum porosum</name>
    <dbReference type="NCBI Taxonomy" id="105984"/>
    <lineage>
        <taxon>Eukaryota</taxon>
        <taxon>Fungi</taxon>
        <taxon>Dikarya</taxon>
        <taxon>Basidiomycota</taxon>
        <taxon>Agaricomycotina</taxon>
        <taxon>Tremellomycetes</taxon>
        <taxon>Trichosporonales</taxon>
        <taxon>Trichosporonaceae</taxon>
        <taxon>Apiotrichum</taxon>
    </lineage>
</organism>
<dbReference type="OrthoDB" id="2749470at2759"/>
<name>A0A427Y1B6_9TREE</name>
<dbReference type="RefSeq" id="XP_028478384.1">
    <property type="nucleotide sequence ID" value="XM_028621932.1"/>
</dbReference>
<dbReference type="SUPFAM" id="SSF56112">
    <property type="entry name" value="Protein kinase-like (PK-like)"/>
    <property type="match status" value="1"/>
</dbReference>
<dbReference type="InterPro" id="IPR011009">
    <property type="entry name" value="Kinase-like_dom_sf"/>
</dbReference>
<evidence type="ECO:0000256" key="1">
    <source>
        <dbReference type="SAM" id="MobiDB-lite"/>
    </source>
</evidence>
<evidence type="ECO:0000313" key="3">
    <source>
        <dbReference type="Proteomes" id="UP000279236"/>
    </source>
</evidence>
<dbReference type="Proteomes" id="UP000279236">
    <property type="component" value="Unassembled WGS sequence"/>
</dbReference>
<comment type="caution">
    <text evidence="2">The sequence shown here is derived from an EMBL/GenBank/DDBJ whole genome shotgun (WGS) entry which is preliminary data.</text>
</comment>
<accession>A0A427Y1B6</accession>
<reference evidence="2 3" key="1">
    <citation type="submission" date="2018-11" db="EMBL/GenBank/DDBJ databases">
        <title>Genome sequence of Apiotrichum porosum DSM 27194.</title>
        <authorList>
            <person name="Aliyu H."/>
            <person name="Gorte O."/>
            <person name="Ochsenreither K."/>
        </authorList>
    </citation>
    <scope>NUCLEOTIDE SEQUENCE [LARGE SCALE GENOMIC DNA]</scope>
    <source>
        <strain evidence="2 3">DSM 27194</strain>
    </source>
</reference>
<sequence length="385" mass="42315">MPLGFQQLSRTAVSFVRRSATPRPKRPPSEVPEKNGQPAIQITEVVSLSDELSSLELSPEFNRPFAALSDASSSSLSTSPLSVYTAYTYASTLSDRCSVCKHTELKFLAVHWPEPYVGLDSTTHSLRNVDNMDVRFRGPVPAVVLLHLDDTTGTRGLLSECDYLIPDEPLVGGPLKIAVFTMEGRIWSAFTAFSTSHPESTDGKPVTLIAKFTTPKEHDADTDCVMGEVGREAWLYDNNLCMLQGSVVPTWYGIYFAWQSSYGGTSTSEVLCAVMDYAGTSVTDELVASLSPEDKHVIADKYQALHDAGIVHVSCTPKHWLLEPGAPVDTLKIIDFGNSLIRPTHAAEQVGLDTWLDTEYTDMDWLEAANAEMMEVRAVLRMEDS</sequence>
<protein>
    <recommendedName>
        <fullName evidence="4">Protein kinase domain-containing protein</fullName>
    </recommendedName>
</protein>
<dbReference type="GeneID" id="39591027"/>
<gene>
    <name evidence="2" type="ORF">EHS24_006484</name>
</gene>
<keyword evidence="3" id="KW-1185">Reference proteome</keyword>
<evidence type="ECO:0000313" key="2">
    <source>
        <dbReference type="EMBL" id="RSH84936.1"/>
    </source>
</evidence>